<evidence type="ECO:0000256" key="4">
    <source>
        <dbReference type="ARBA" id="ARBA00023136"/>
    </source>
</evidence>
<evidence type="ECO:0000256" key="1">
    <source>
        <dbReference type="ARBA" id="ARBA00004459"/>
    </source>
</evidence>
<feature type="transmembrane region" description="Helical" evidence="9">
    <location>
        <begin position="240"/>
        <end position="261"/>
    </location>
</feature>
<evidence type="ECO:0000256" key="6">
    <source>
        <dbReference type="ARBA" id="ARBA00023237"/>
    </source>
</evidence>
<evidence type="ECO:0000256" key="2">
    <source>
        <dbReference type="ARBA" id="ARBA00009509"/>
    </source>
</evidence>
<dbReference type="InterPro" id="IPR003282">
    <property type="entry name" value="T3SS_SctJ"/>
</dbReference>
<dbReference type="Pfam" id="PF01514">
    <property type="entry name" value="YscJ_FliF"/>
    <property type="match status" value="1"/>
</dbReference>
<gene>
    <name evidence="11" type="primary">nolT</name>
    <name evidence="11" type="ORF">DB43_GC00030</name>
</gene>
<dbReference type="PRINTS" id="PR01338">
    <property type="entry name" value="TYPE3OMKPROT"/>
</dbReference>
<accession>A0A0C1C9F7</accession>
<dbReference type="PATRIC" id="fig|83552.4.peg.1199"/>
<evidence type="ECO:0000259" key="10">
    <source>
        <dbReference type="Pfam" id="PF01514"/>
    </source>
</evidence>
<name>A0A0C1C9F7_9BACT</name>
<reference evidence="11 12" key="1">
    <citation type="journal article" date="2014" name="Mol. Biol. Evol.">
        <title>Massive expansion of Ubiquitination-related gene families within the Chlamydiae.</title>
        <authorList>
            <person name="Domman D."/>
            <person name="Collingro A."/>
            <person name="Lagkouvardos I."/>
            <person name="Gehre L."/>
            <person name="Weinmaier T."/>
            <person name="Rattei T."/>
            <person name="Subtil A."/>
            <person name="Horn M."/>
        </authorList>
    </citation>
    <scope>NUCLEOTIDE SEQUENCE [LARGE SCALE GENOMIC DNA]</scope>
    <source>
        <strain evidence="11 12">OEW1</strain>
    </source>
</reference>
<dbReference type="NCBIfam" id="TIGR02544">
    <property type="entry name" value="III_secr_YscJ"/>
    <property type="match status" value="1"/>
</dbReference>
<evidence type="ECO:0000256" key="3">
    <source>
        <dbReference type="ARBA" id="ARBA00022729"/>
    </source>
</evidence>
<organism evidence="11 12">
    <name type="scientific">Parachlamydia acanthamoebae</name>
    <dbReference type="NCBI Taxonomy" id="83552"/>
    <lineage>
        <taxon>Bacteria</taxon>
        <taxon>Pseudomonadati</taxon>
        <taxon>Chlamydiota</taxon>
        <taxon>Chlamydiia</taxon>
        <taxon>Parachlamydiales</taxon>
        <taxon>Parachlamydiaceae</taxon>
        <taxon>Parachlamydia</taxon>
    </lineage>
</organism>
<dbReference type="AlphaFoldDB" id="A0A0C1C9F7"/>
<protein>
    <submittedName>
        <fullName evidence="11">Nodulation protein NolT</fullName>
    </submittedName>
</protein>
<keyword evidence="4 9" id="KW-0472">Membrane</keyword>
<evidence type="ECO:0000256" key="9">
    <source>
        <dbReference type="SAM" id="Phobius"/>
    </source>
</evidence>
<dbReference type="Proteomes" id="UP000031307">
    <property type="component" value="Unassembled WGS sequence"/>
</dbReference>
<dbReference type="Gene3D" id="3.30.70.1530">
    <property type="entry name" value="Hypothetical protein rpa1041"/>
    <property type="match status" value="1"/>
</dbReference>
<keyword evidence="9" id="KW-1133">Transmembrane helix</keyword>
<keyword evidence="9" id="KW-0812">Transmembrane</keyword>
<evidence type="ECO:0000256" key="5">
    <source>
        <dbReference type="ARBA" id="ARBA00023139"/>
    </source>
</evidence>
<dbReference type="Gene3D" id="3.30.300.30">
    <property type="match status" value="1"/>
</dbReference>
<comment type="similarity">
    <text evidence="2">Belongs to the YscJ lipoprotein family.</text>
</comment>
<comment type="caution">
    <text evidence="11">The sequence shown here is derived from an EMBL/GenBank/DDBJ whole genome shotgun (WGS) entry which is preliminary data.</text>
</comment>
<keyword evidence="3" id="KW-0732">Signal</keyword>
<proteinExistence type="inferred from homology"/>
<dbReference type="PANTHER" id="PTHR30046">
    <property type="entry name" value="FLAGELLAR M-RING PROTEIN"/>
    <property type="match status" value="1"/>
</dbReference>
<evidence type="ECO:0000313" key="11">
    <source>
        <dbReference type="EMBL" id="KIA77630.1"/>
    </source>
</evidence>
<dbReference type="GO" id="GO:0009306">
    <property type="term" value="P:protein secretion"/>
    <property type="evidence" value="ECO:0007669"/>
    <property type="project" value="InterPro"/>
</dbReference>
<keyword evidence="6" id="KW-0998">Cell outer membrane</keyword>
<dbReference type="PROSITE" id="PS51257">
    <property type="entry name" value="PROKAR_LIPOPROTEIN"/>
    <property type="match status" value="1"/>
</dbReference>
<evidence type="ECO:0000313" key="12">
    <source>
        <dbReference type="Proteomes" id="UP000031307"/>
    </source>
</evidence>
<dbReference type="GO" id="GO:0009279">
    <property type="term" value="C:cell outer membrane"/>
    <property type="evidence" value="ECO:0007669"/>
    <property type="project" value="UniProtKB-SubCell"/>
</dbReference>
<evidence type="ECO:0000256" key="7">
    <source>
        <dbReference type="ARBA" id="ARBA00023288"/>
    </source>
</evidence>
<evidence type="ECO:0000256" key="8">
    <source>
        <dbReference type="SAM" id="MobiDB-lite"/>
    </source>
</evidence>
<keyword evidence="7" id="KW-0449">Lipoprotein</keyword>
<keyword evidence="5" id="KW-0564">Palmitate</keyword>
<comment type="subcellular location">
    <subcellularLocation>
        <location evidence="1">Cell outer membrane</location>
        <topology evidence="1">Lipid-anchor</topology>
    </subcellularLocation>
</comment>
<dbReference type="PANTHER" id="PTHR30046:SF2">
    <property type="entry name" value="YOP PROTEINS TRANSLOCATION LIPOPROTEIN J"/>
    <property type="match status" value="1"/>
</dbReference>
<dbReference type="EMBL" id="JSAM01000072">
    <property type="protein sequence ID" value="KIA77630.1"/>
    <property type="molecule type" value="Genomic_DNA"/>
</dbReference>
<feature type="domain" description="Flagellar M-ring N-terminal" evidence="10">
    <location>
        <begin position="24"/>
        <end position="207"/>
    </location>
</feature>
<dbReference type="InterPro" id="IPR043427">
    <property type="entry name" value="YscJ/FliF"/>
</dbReference>
<dbReference type="InterPro" id="IPR006182">
    <property type="entry name" value="FliF_N_dom"/>
</dbReference>
<feature type="region of interest" description="Disordered" evidence="8">
    <location>
        <begin position="284"/>
        <end position="305"/>
    </location>
</feature>
<sequence>MMKNTIVKIVYLFISLFLLTSCSSERTIVHGIREQDANEIIVFLNSKNIESTKVESSEGGGTGPQKAVLWDIQVPENKAMDAMSFLDEEGLPRKHQESLLDIFGSSSLVPSETQERIRYQAGLAQQIANTIKEIDGVIDANVMISFPEENPITGTTSGPITASVYIKHNGILDDPNSQLRSKIRQLVAASVTGLKYDNVTIIGERAAITEQPFRMHSNALQLENIWSIDLAKESVSRFRFIFFSLLFLNLILLFCLIGLIWKLYPILKKFIFSDYLSSKQLDLKQKEPSVVNEDAKKNSEIKKEH</sequence>
<dbReference type="InterPro" id="IPR045851">
    <property type="entry name" value="AMP-bd_C_sf"/>
</dbReference>